<reference evidence="4" key="1">
    <citation type="journal article" date="2019" name="Int. J. Syst. Evol. Microbiol.">
        <title>The Global Catalogue of Microorganisms (GCM) 10K type strain sequencing project: providing services to taxonomists for standard genome sequencing and annotation.</title>
        <authorList>
            <consortium name="The Broad Institute Genomics Platform"/>
            <consortium name="The Broad Institute Genome Sequencing Center for Infectious Disease"/>
            <person name="Wu L."/>
            <person name="Ma J."/>
        </authorList>
    </citation>
    <scope>NUCLEOTIDE SEQUENCE [LARGE SCALE GENOMIC DNA]</scope>
    <source>
        <strain evidence="4">CGMCC 4.7641</strain>
    </source>
</reference>
<organism evidence="3 4">
    <name type="scientific">Amycolatopsis silviterrae</name>
    <dbReference type="NCBI Taxonomy" id="1656914"/>
    <lineage>
        <taxon>Bacteria</taxon>
        <taxon>Bacillati</taxon>
        <taxon>Actinomycetota</taxon>
        <taxon>Actinomycetes</taxon>
        <taxon>Pseudonocardiales</taxon>
        <taxon>Pseudonocardiaceae</taxon>
        <taxon>Amycolatopsis</taxon>
    </lineage>
</organism>
<name>A0ABW5HJV1_9PSEU</name>
<evidence type="ECO:0000256" key="1">
    <source>
        <dbReference type="ARBA" id="ARBA00023125"/>
    </source>
</evidence>
<comment type="caution">
    <text evidence="3">The sequence shown here is derived from an EMBL/GenBank/DDBJ whole genome shotgun (WGS) entry which is preliminary data.</text>
</comment>
<dbReference type="Proteomes" id="UP001597483">
    <property type="component" value="Unassembled WGS sequence"/>
</dbReference>
<dbReference type="PANTHER" id="PTHR46797:SF1">
    <property type="entry name" value="METHYLPHOSPHONATE SYNTHASE"/>
    <property type="match status" value="1"/>
</dbReference>
<dbReference type="InterPro" id="IPR050807">
    <property type="entry name" value="TransReg_Diox_bact_type"/>
</dbReference>
<accession>A0ABW5HJV1</accession>
<feature type="domain" description="HTH cro/C1-type" evidence="2">
    <location>
        <begin position="13"/>
        <end position="67"/>
    </location>
</feature>
<gene>
    <name evidence="3" type="ORF">ACFSVL_39045</name>
</gene>
<dbReference type="RefSeq" id="WP_378311938.1">
    <property type="nucleotide sequence ID" value="NZ_JBHUKS010000033.1"/>
</dbReference>
<evidence type="ECO:0000313" key="4">
    <source>
        <dbReference type="Proteomes" id="UP001597483"/>
    </source>
</evidence>
<dbReference type="CDD" id="cd00093">
    <property type="entry name" value="HTH_XRE"/>
    <property type="match status" value="1"/>
</dbReference>
<dbReference type="Pfam" id="PF07883">
    <property type="entry name" value="Cupin_2"/>
    <property type="match status" value="1"/>
</dbReference>
<dbReference type="Pfam" id="PF01381">
    <property type="entry name" value="HTH_3"/>
    <property type="match status" value="1"/>
</dbReference>
<proteinExistence type="predicted"/>
<dbReference type="PROSITE" id="PS50943">
    <property type="entry name" value="HTH_CROC1"/>
    <property type="match status" value="1"/>
</dbReference>
<protein>
    <submittedName>
        <fullName evidence="3">Helix-turn-helix domain-containing protein</fullName>
    </submittedName>
</protein>
<dbReference type="PANTHER" id="PTHR46797">
    <property type="entry name" value="HTH-TYPE TRANSCRIPTIONAL REGULATOR"/>
    <property type="match status" value="1"/>
</dbReference>
<dbReference type="EMBL" id="JBHUKS010000033">
    <property type="protein sequence ID" value="MFD2473451.1"/>
    <property type="molecule type" value="Genomic_DNA"/>
</dbReference>
<keyword evidence="4" id="KW-1185">Reference proteome</keyword>
<dbReference type="InterPro" id="IPR014710">
    <property type="entry name" value="RmlC-like_jellyroll"/>
</dbReference>
<dbReference type="InterPro" id="IPR010982">
    <property type="entry name" value="Lambda_DNA-bd_dom_sf"/>
</dbReference>
<evidence type="ECO:0000313" key="3">
    <source>
        <dbReference type="EMBL" id="MFD2473451.1"/>
    </source>
</evidence>
<keyword evidence="1" id="KW-0238">DNA-binding</keyword>
<dbReference type="Gene3D" id="1.10.260.40">
    <property type="entry name" value="lambda repressor-like DNA-binding domains"/>
    <property type="match status" value="1"/>
</dbReference>
<evidence type="ECO:0000259" key="2">
    <source>
        <dbReference type="PROSITE" id="PS50943"/>
    </source>
</evidence>
<dbReference type="SUPFAM" id="SSF47413">
    <property type="entry name" value="lambda repressor-like DNA-binding domains"/>
    <property type="match status" value="1"/>
</dbReference>
<dbReference type="Gene3D" id="2.60.120.10">
    <property type="entry name" value="Jelly Rolls"/>
    <property type="match status" value="1"/>
</dbReference>
<sequence length="240" mass="25365">MGQQVEDKIGPALRQARLARGLSLRGVASAAGISASLLSQVENGKSQPSVSTLYSLVSHLGVSLDDLLGLGGSQAVAPVETGQPEVVQRGADNPVLEMANGVRWERLAVGPGTAADALLVTYEPGAASAADRKLMRHSGIEYAYLLSGELTLLLDFERHDIRAGDSLCFDSTRPHLYVNQGDEPARGVWFVAGRHDLDYTRDWVAAQLGAAPAAGKPSNAVEALDLLSFDRLSAKPDPRA</sequence>
<dbReference type="InterPro" id="IPR001387">
    <property type="entry name" value="Cro/C1-type_HTH"/>
</dbReference>
<dbReference type="SMART" id="SM00530">
    <property type="entry name" value="HTH_XRE"/>
    <property type="match status" value="1"/>
</dbReference>
<dbReference type="InterPro" id="IPR011051">
    <property type="entry name" value="RmlC_Cupin_sf"/>
</dbReference>
<dbReference type="SUPFAM" id="SSF51182">
    <property type="entry name" value="RmlC-like cupins"/>
    <property type="match status" value="1"/>
</dbReference>
<dbReference type="CDD" id="cd02209">
    <property type="entry name" value="cupin_XRE_C"/>
    <property type="match status" value="1"/>
</dbReference>
<dbReference type="InterPro" id="IPR013096">
    <property type="entry name" value="Cupin_2"/>
</dbReference>